<comment type="similarity">
    <text evidence="8">Belongs to the P-Pant transferase superfamily. AcpS family.</text>
</comment>
<dbReference type="EMBL" id="JFHK01000024">
    <property type="protein sequence ID" value="OAA28020.1"/>
    <property type="molecule type" value="Genomic_DNA"/>
</dbReference>
<comment type="subcellular location">
    <subcellularLocation>
        <location evidence="8">Cytoplasm</location>
    </subcellularLocation>
</comment>
<keyword evidence="5 8" id="KW-0460">Magnesium</keyword>
<reference evidence="10 11" key="1">
    <citation type="submission" date="2014-02" db="EMBL/GenBank/DDBJ databases">
        <title>Kosmotoga genome sequencing.</title>
        <authorList>
            <person name="Pollo S.M."/>
            <person name="Charchuk R."/>
            <person name="Nesbo C.L."/>
        </authorList>
    </citation>
    <scope>NUCLEOTIDE SEQUENCE [LARGE SCALE GENOMIC DNA]</scope>
    <source>
        <strain evidence="10 11">S304</strain>
    </source>
</reference>
<dbReference type="PATRIC" id="fig|1453497.3.peg.966"/>
<comment type="function">
    <text evidence="8">Transfers the 4'-phosphopantetheine moiety from coenzyme A to a Ser of acyl-carrier-protein.</text>
</comment>
<dbReference type="AlphaFoldDB" id="A0A176JWF8"/>
<keyword evidence="11" id="KW-1185">Reference proteome</keyword>
<dbReference type="InterPro" id="IPR037143">
    <property type="entry name" value="4-PPantetheinyl_Trfase_dom_sf"/>
</dbReference>
<dbReference type="GO" id="GO:0006633">
    <property type="term" value="P:fatty acid biosynthetic process"/>
    <property type="evidence" value="ECO:0007669"/>
    <property type="project" value="UniProtKB-UniRule"/>
</dbReference>
<dbReference type="Gene3D" id="3.90.470.20">
    <property type="entry name" value="4'-phosphopantetheinyl transferase domain"/>
    <property type="match status" value="1"/>
</dbReference>
<evidence type="ECO:0000256" key="5">
    <source>
        <dbReference type="ARBA" id="ARBA00022842"/>
    </source>
</evidence>
<evidence type="ECO:0000256" key="8">
    <source>
        <dbReference type="HAMAP-Rule" id="MF_00101"/>
    </source>
</evidence>
<dbReference type="STRING" id="1453497.AT15_04875"/>
<accession>A0A176JWF8</accession>
<keyword evidence="8" id="KW-0963">Cytoplasm</keyword>
<evidence type="ECO:0000259" key="9">
    <source>
        <dbReference type="Pfam" id="PF01648"/>
    </source>
</evidence>
<dbReference type="GO" id="GO:0005737">
    <property type="term" value="C:cytoplasm"/>
    <property type="evidence" value="ECO:0007669"/>
    <property type="project" value="UniProtKB-SubCell"/>
</dbReference>
<dbReference type="Proteomes" id="UP000077339">
    <property type="component" value="Unassembled WGS sequence"/>
</dbReference>
<organism evidence="10 11">
    <name type="scientific">Kosmotoga arenicorallina S304</name>
    <dbReference type="NCBI Taxonomy" id="1453497"/>
    <lineage>
        <taxon>Bacteria</taxon>
        <taxon>Thermotogati</taxon>
        <taxon>Thermotogota</taxon>
        <taxon>Thermotogae</taxon>
        <taxon>Kosmotogales</taxon>
        <taxon>Kosmotogaceae</taxon>
        <taxon>Kosmotoga</taxon>
    </lineage>
</organism>
<evidence type="ECO:0000256" key="1">
    <source>
        <dbReference type="ARBA" id="ARBA00022516"/>
    </source>
</evidence>
<keyword evidence="6 8" id="KW-0443">Lipid metabolism</keyword>
<dbReference type="GO" id="GO:0008897">
    <property type="term" value="F:holo-[acyl-carrier-protein] synthase activity"/>
    <property type="evidence" value="ECO:0007669"/>
    <property type="project" value="UniProtKB-UniRule"/>
</dbReference>
<keyword evidence="1 8" id="KW-0444">Lipid biosynthesis</keyword>
<dbReference type="Pfam" id="PF01648">
    <property type="entry name" value="ACPS"/>
    <property type="match status" value="1"/>
</dbReference>
<comment type="caution">
    <text evidence="10">The sequence shown here is derived from an EMBL/GenBank/DDBJ whole genome shotgun (WGS) entry which is preliminary data.</text>
</comment>
<dbReference type="HAMAP" id="MF_00101">
    <property type="entry name" value="AcpS"/>
    <property type="match status" value="1"/>
</dbReference>
<feature type="binding site" evidence="8">
    <location>
        <position position="8"/>
    </location>
    <ligand>
        <name>Mg(2+)</name>
        <dbReference type="ChEBI" id="CHEBI:18420"/>
    </ligand>
</feature>
<dbReference type="NCBIfam" id="TIGR00516">
    <property type="entry name" value="acpS"/>
    <property type="match status" value="1"/>
</dbReference>
<dbReference type="GO" id="GO:0000287">
    <property type="term" value="F:magnesium ion binding"/>
    <property type="evidence" value="ECO:0007669"/>
    <property type="project" value="UniProtKB-UniRule"/>
</dbReference>
<feature type="domain" description="4'-phosphopantetheinyl transferase" evidence="9">
    <location>
        <begin position="5"/>
        <end position="108"/>
    </location>
</feature>
<comment type="catalytic activity">
    <reaction evidence="8">
        <text>apo-[ACP] + CoA = holo-[ACP] + adenosine 3',5'-bisphosphate + H(+)</text>
        <dbReference type="Rhea" id="RHEA:12068"/>
        <dbReference type="Rhea" id="RHEA-COMP:9685"/>
        <dbReference type="Rhea" id="RHEA-COMP:9690"/>
        <dbReference type="ChEBI" id="CHEBI:15378"/>
        <dbReference type="ChEBI" id="CHEBI:29999"/>
        <dbReference type="ChEBI" id="CHEBI:57287"/>
        <dbReference type="ChEBI" id="CHEBI:58343"/>
        <dbReference type="ChEBI" id="CHEBI:64479"/>
        <dbReference type="EC" id="2.7.8.7"/>
    </reaction>
</comment>
<dbReference type="RefSeq" id="WP_068348812.1">
    <property type="nucleotide sequence ID" value="NZ_JFHK01000024.1"/>
</dbReference>
<evidence type="ECO:0000313" key="10">
    <source>
        <dbReference type="EMBL" id="OAA28020.1"/>
    </source>
</evidence>
<gene>
    <name evidence="8" type="primary">acpS</name>
    <name evidence="10" type="ORF">AT15_04875</name>
</gene>
<name>A0A176JWF8_9BACT</name>
<keyword evidence="4 8" id="KW-0276">Fatty acid metabolism</keyword>
<feature type="binding site" evidence="8">
    <location>
        <position position="53"/>
    </location>
    <ligand>
        <name>Mg(2+)</name>
        <dbReference type="ChEBI" id="CHEBI:18420"/>
    </ligand>
</feature>
<evidence type="ECO:0000256" key="2">
    <source>
        <dbReference type="ARBA" id="ARBA00022679"/>
    </source>
</evidence>
<keyword evidence="2 8" id="KW-0808">Transferase</keyword>
<protein>
    <recommendedName>
        <fullName evidence="8">Holo-[acyl-carrier-protein] synthase</fullName>
        <shortName evidence="8">Holo-ACP synthase</shortName>
        <ecNumber evidence="8">2.7.8.7</ecNumber>
    </recommendedName>
    <alternativeName>
        <fullName evidence="8">4'-phosphopantetheinyl transferase AcpS</fullName>
    </alternativeName>
</protein>
<dbReference type="OrthoDB" id="517356at2"/>
<keyword evidence="7 8" id="KW-0275">Fatty acid biosynthesis</keyword>
<proteinExistence type="inferred from homology"/>
<dbReference type="InterPro" id="IPR004568">
    <property type="entry name" value="Ppantetheine-prot_Trfase_dom"/>
</dbReference>
<comment type="cofactor">
    <cofactor evidence="8">
        <name>Mg(2+)</name>
        <dbReference type="ChEBI" id="CHEBI:18420"/>
    </cofactor>
</comment>
<dbReference type="SUPFAM" id="SSF56214">
    <property type="entry name" value="4'-phosphopantetheinyl transferase"/>
    <property type="match status" value="1"/>
</dbReference>
<evidence type="ECO:0000256" key="4">
    <source>
        <dbReference type="ARBA" id="ARBA00022832"/>
    </source>
</evidence>
<dbReference type="InterPro" id="IPR008278">
    <property type="entry name" value="4-PPantetheinyl_Trfase_dom"/>
</dbReference>
<evidence type="ECO:0000256" key="6">
    <source>
        <dbReference type="ARBA" id="ARBA00023098"/>
    </source>
</evidence>
<dbReference type="EC" id="2.7.8.7" evidence="8"/>
<evidence type="ECO:0000256" key="7">
    <source>
        <dbReference type="ARBA" id="ARBA00023160"/>
    </source>
</evidence>
<keyword evidence="3 8" id="KW-0479">Metal-binding</keyword>
<dbReference type="InterPro" id="IPR002582">
    <property type="entry name" value="ACPS"/>
</dbReference>
<evidence type="ECO:0000256" key="3">
    <source>
        <dbReference type="ARBA" id="ARBA00022723"/>
    </source>
</evidence>
<evidence type="ECO:0000313" key="11">
    <source>
        <dbReference type="Proteomes" id="UP000077339"/>
    </source>
</evidence>
<sequence length="115" mass="13221">MVFELGTDIVKISRLNERIINRILGDDEIKIYNSFGSEKRRKEFAAGRFAAKEALIKATKRRELELKKMQFLMLEDGSPVPDRQTKELVKAEEILVSISHDGEYAIATVLVLRRD</sequence>
<dbReference type="NCBIfam" id="TIGR00556">
    <property type="entry name" value="pantethn_trn"/>
    <property type="match status" value="1"/>
</dbReference>